<dbReference type="SUPFAM" id="SSF53448">
    <property type="entry name" value="Nucleotide-diphospho-sugar transferases"/>
    <property type="match status" value="1"/>
</dbReference>
<evidence type="ECO:0000256" key="3">
    <source>
        <dbReference type="ARBA" id="ARBA00022679"/>
    </source>
</evidence>
<dbReference type="Pfam" id="PF00535">
    <property type="entry name" value="Glycos_transf_2"/>
    <property type="match status" value="1"/>
</dbReference>
<reference evidence="6 7" key="1">
    <citation type="journal article" date="2020" name="IScience">
        <title>Genome Sequencing of the Endangered Kingdonia uniflora (Circaeasteraceae, Ranunculales) Reveals Potential Mechanisms of Evolutionary Specialization.</title>
        <authorList>
            <person name="Sun Y."/>
            <person name="Deng T."/>
            <person name="Zhang A."/>
            <person name="Moore M.J."/>
            <person name="Landis J.B."/>
            <person name="Lin N."/>
            <person name="Zhang H."/>
            <person name="Zhang X."/>
            <person name="Huang J."/>
            <person name="Zhang X."/>
            <person name="Sun H."/>
            <person name="Wang H."/>
        </authorList>
    </citation>
    <scope>NUCLEOTIDE SEQUENCE [LARGE SCALE GENOMIC DNA]</scope>
    <source>
        <strain evidence="6">TB1705</strain>
        <tissue evidence="6">Leaf</tissue>
    </source>
</reference>
<dbReference type="OrthoDB" id="2603at2759"/>
<evidence type="ECO:0000256" key="2">
    <source>
        <dbReference type="ARBA" id="ARBA00022676"/>
    </source>
</evidence>
<dbReference type="EMBL" id="JACGCM010002659">
    <property type="protein sequence ID" value="KAF6137345.1"/>
    <property type="molecule type" value="Genomic_DNA"/>
</dbReference>
<dbReference type="FunFam" id="3.90.550.10:FF:000082">
    <property type="entry name" value="Dolichol-phosphate mannosyltransferase subunit 1"/>
    <property type="match status" value="1"/>
</dbReference>
<proteinExistence type="inferred from homology"/>
<dbReference type="GO" id="GO:0006506">
    <property type="term" value="P:GPI anchor biosynthetic process"/>
    <property type="evidence" value="ECO:0007669"/>
    <property type="project" value="TreeGrafter"/>
</dbReference>
<feature type="domain" description="Glycosyltransferase 2-like" evidence="5">
    <location>
        <begin position="11"/>
        <end position="179"/>
    </location>
</feature>
<comment type="pathway">
    <text evidence="4">Protein modification; protein glycosylation.</text>
</comment>
<keyword evidence="3 4" id="KW-0808">Transferase</keyword>
<dbReference type="EC" id="2.4.1.83" evidence="4"/>
<evidence type="ECO:0000259" key="5">
    <source>
        <dbReference type="Pfam" id="PF00535"/>
    </source>
</evidence>
<keyword evidence="7" id="KW-1185">Reference proteome</keyword>
<dbReference type="PANTHER" id="PTHR43398">
    <property type="entry name" value="DOLICHOL-PHOSPHATE MANNOSYLTRANSFERASE SUBUNIT 1"/>
    <property type="match status" value="1"/>
</dbReference>
<dbReference type="InterPro" id="IPR029044">
    <property type="entry name" value="Nucleotide-diphossugar_trans"/>
</dbReference>
<dbReference type="GO" id="GO:0004582">
    <property type="term" value="F:dolichyl-phosphate beta-D-mannosyltransferase activity"/>
    <property type="evidence" value="ECO:0007669"/>
    <property type="project" value="UniProtKB-UniRule"/>
</dbReference>
<dbReference type="CDD" id="cd06442">
    <property type="entry name" value="DPM1_like"/>
    <property type="match status" value="1"/>
</dbReference>
<keyword evidence="4" id="KW-0256">Endoplasmic reticulum</keyword>
<dbReference type="UniPathway" id="UPA00378"/>
<name>A0A7J7L3Z2_9MAGN</name>
<dbReference type="GO" id="GO:0005789">
    <property type="term" value="C:endoplasmic reticulum membrane"/>
    <property type="evidence" value="ECO:0007669"/>
    <property type="project" value="TreeGrafter"/>
</dbReference>
<keyword evidence="2 4" id="KW-0328">Glycosyltransferase</keyword>
<sequence length="241" mass="27262">MEQQKEANKYSIIIPTYNERLNIALIVYLVFKHLKDVDFEIIVVDDGSPDGTQEVVKQLQQVYGEDCVLLRARPKKLGLGTAYSHGMKHASRNFVVIMDADLSHHPKYLPSFIRKQIETGANIVTGTRYVQGGGVHGWNLMRKLTSRRANVLAQTLLWPGVSDLTESFRLYKRAVLEDVISTCVSKGYVFQMEMIVRASRKGYHIEEVPITFVDRVYGSSKFGGSEIVEYLKGLAYLLVTT</sequence>
<dbReference type="Gene3D" id="3.90.550.10">
    <property type="entry name" value="Spore Coat Polysaccharide Biosynthesis Protein SpsA, Chain A"/>
    <property type="match status" value="1"/>
</dbReference>
<evidence type="ECO:0000313" key="7">
    <source>
        <dbReference type="Proteomes" id="UP000541444"/>
    </source>
</evidence>
<evidence type="ECO:0000256" key="4">
    <source>
        <dbReference type="RuleBase" id="RU365083"/>
    </source>
</evidence>
<comment type="similarity">
    <text evidence="1 4">Belongs to the glycosyltransferase 2 family.</text>
</comment>
<organism evidence="6 7">
    <name type="scientific">Kingdonia uniflora</name>
    <dbReference type="NCBI Taxonomy" id="39325"/>
    <lineage>
        <taxon>Eukaryota</taxon>
        <taxon>Viridiplantae</taxon>
        <taxon>Streptophyta</taxon>
        <taxon>Embryophyta</taxon>
        <taxon>Tracheophyta</taxon>
        <taxon>Spermatophyta</taxon>
        <taxon>Magnoliopsida</taxon>
        <taxon>Ranunculales</taxon>
        <taxon>Circaeasteraceae</taxon>
        <taxon>Kingdonia</taxon>
    </lineage>
</organism>
<gene>
    <name evidence="6" type="ORF">GIB67_036382</name>
</gene>
<comment type="subcellular location">
    <subcellularLocation>
        <location evidence="4">Endoplasmic reticulum</location>
    </subcellularLocation>
</comment>
<comment type="catalytic activity">
    <reaction evidence="4">
        <text>a di-trans,poly-cis-dolichyl phosphate + GDP-alpha-D-mannose = a di-trans,poly-cis-dolichyl beta-D-mannosyl phosphate + GDP</text>
        <dbReference type="Rhea" id="RHEA:21184"/>
        <dbReference type="Rhea" id="RHEA-COMP:19498"/>
        <dbReference type="Rhea" id="RHEA-COMP:19501"/>
        <dbReference type="ChEBI" id="CHEBI:57527"/>
        <dbReference type="ChEBI" id="CHEBI:57683"/>
        <dbReference type="ChEBI" id="CHEBI:58189"/>
        <dbReference type="ChEBI" id="CHEBI:58211"/>
    </reaction>
</comment>
<dbReference type="InterPro" id="IPR001173">
    <property type="entry name" value="Glyco_trans_2-like"/>
</dbReference>
<dbReference type="InterPro" id="IPR039528">
    <property type="entry name" value="DPM1-like"/>
</dbReference>
<dbReference type="Proteomes" id="UP000541444">
    <property type="component" value="Unassembled WGS sequence"/>
</dbReference>
<dbReference type="GO" id="GO:0035269">
    <property type="term" value="P:protein O-linked glycosylation via mannose"/>
    <property type="evidence" value="ECO:0007669"/>
    <property type="project" value="TreeGrafter"/>
</dbReference>
<evidence type="ECO:0000256" key="1">
    <source>
        <dbReference type="ARBA" id="ARBA00006739"/>
    </source>
</evidence>
<dbReference type="GO" id="GO:0006488">
    <property type="term" value="P:dolichol-linked oligosaccharide biosynthetic process"/>
    <property type="evidence" value="ECO:0007669"/>
    <property type="project" value="TreeGrafter"/>
</dbReference>
<comment type="caution">
    <text evidence="6">The sequence shown here is derived from an EMBL/GenBank/DDBJ whole genome shotgun (WGS) entry which is preliminary data.</text>
</comment>
<evidence type="ECO:0000313" key="6">
    <source>
        <dbReference type="EMBL" id="KAF6137345.1"/>
    </source>
</evidence>
<comment type="function">
    <text evidence="4">Transfers mannose from GDP-mannose to dolichol monophosphate to form dolichol phosphate mannose (Dol-P-Man) which is the mannosyl donor in pathways leading to N-glycosylation, glycosyl phosphatidylinositol membrane anchoring, and O-mannosylation of proteins.</text>
</comment>
<dbReference type="PANTHER" id="PTHR43398:SF1">
    <property type="entry name" value="DOLICHOL-PHOSPHATE MANNOSYLTRANSFERASE SUBUNIT 1"/>
    <property type="match status" value="1"/>
</dbReference>
<accession>A0A7J7L3Z2</accession>
<protein>
    <recommendedName>
        <fullName evidence="4">Dolichol-phosphate mannosyltransferase subunit 1</fullName>
        <ecNumber evidence="4">2.4.1.83</ecNumber>
    </recommendedName>
</protein>
<comment type="subunit">
    <text evidence="4">Component of the dolichol-phosphate mannose (DPM) synthase complex.</text>
</comment>
<dbReference type="AlphaFoldDB" id="A0A7J7L3Z2"/>